<protein>
    <recommendedName>
        <fullName evidence="2">DUF305 domain-containing protein</fullName>
    </recommendedName>
</protein>
<gene>
    <name evidence="3" type="ORF">Wenmar_01294</name>
</gene>
<dbReference type="RefSeq" id="WP_018303303.1">
    <property type="nucleotide sequence ID" value="NZ_KB902294.1"/>
</dbReference>
<dbReference type="InterPro" id="IPR012347">
    <property type="entry name" value="Ferritin-like"/>
</dbReference>
<evidence type="ECO:0000313" key="3">
    <source>
        <dbReference type="EMBL" id="KIQ70150.1"/>
    </source>
</evidence>
<keyword evidence="1" id="KW-0732">Signal</keyword>
<feature type="domain" description="DUF305" evidence="2">
    <location>
        <begin position="60"/>
        <end position="173"/>
    </location>
</feature>
<dbReference type="InterPro" id="IPR005183">
    <property type="entry name" value="DUF305_CopM-like"/>
</dbReference>
<organism evidence="3 4">
    <name type="scientific">Wenxinia marina DSM 24838</name>
    <dbReference type="NCBI Taxonomy" id="1123501"/>
    <lineage>
        <taxon>Bacteria</taxon>
        <taxon>Pseudomonadati</taxon>
        <taxon>Pseudomonadota</taxon>
        <taxon>Alphaproteobacteria</taxon>
        <taxon>Rhodobacterales</taxon>
        <taxon>Roseobacteraceae</taxon>
        <taxon>Wenxinia</taxon>
    </lineage>
</organism>
<dbReference type="PATRIC" id="fig|1123501.6.peg.1378"/>
<evidence type="ECO:0000256" key="1">
    <source>
        <dbReference type="SAM" id="SignalP"/>
    </source>
</evidence>
<evidence type="ECO:0000313" key="4">
    <source>
        <dbReference type="Proteomes" id="UP000035100"/>
    </source>
</evidence>
<feature type="chain" id="PRO_5002217673" description="DUF305 domain-containing protein" evidence="1">
    <location>
        <begin position="24"/>
        <end position="179"/>
    </location>
</feature>
<evidence type="ECO:0000259" key="2">
    <source>
        <dbReference type="Pfam" id="PF03713"/>
    </source>
</evidence>
<dbReference type="AlphaFoldDB" id="A0A0D0NPE6"/>
<dbReference type="STRING" id="1123501.Wenmar_01294"/>
<feature type="signal peptide" evidence="1">
    <location>
        <begin position="1"/>
        <end position="23"/>
    </location>
</feature>
<keyword evidence="4" id="KW-1185">Reference proteome</keyword>
<dbReference type="Proteomes" id="UP000035100">
    <property type="component" value="Unassembled WGS sequence"/>
</dbReference>
<reference evidence="3 4" key="1">
    <citation type="submission" date="2013-01" db="EMBL/GenBank/DDBJ databases">
        <authorList>
            <person name="Fiebig A."/>
            <person name="Goeker M."/>
            <person name="Klenk H.-P.P."/>
        </authorList>
    </citation>
    <scope>NUCLEOTIDE SEQUENCE [LARGE SCALE GENOMIC DNA]</scope>
    <source>
        <strain evidence="3 4">DSM 24838</strain>
    </source>
</reference>
<dbReference type="Gene3D" id="1.20.1260.10">
    <property type="match status" value="1"/>
</dbReference>
<dbReference type="EMBL" id="AONG01000007">
    <property type="protein sequence ID" value="KIQ70150.1"/>
    <property type="molecule type" value="Genomic_DNA"/>
</dbReference>
<dbReference type="eggNOG" id="COG3544">
    <property type="taxonomic scope" value="Bacteria"/>
</dbReference>
<name>A0A0D0NPE6_9RHOB</name>
<dbReference type="PANTHER" id="PTHR36933:SF1">
    <property type="entry name" value="SLL0788 PROTEIN"/>
    <property type="match status" value="1"/>
</dbReference>
<dbReference type="PANTHER" id="PTHR36933">
    <property type="entry name" value="SLL0788 PROTEIN"/>
    <property type="match status" value="1"/>
</dbReference>
<comment type="caution">
    <text evidence="3">The sequence shown here is derived from an EMBL/GenBank/DDBJ whole genome shotgun (WGS) entry which is preliminary data.</text>
</comment>
<proteinExistence type="predicted"/>
<sequence length="179" mass="19376">MTRGRWLAGGLALALAVPAGVLAQMEDHGAHGDEAMPMMQDSMISEDMRAGMEAMMRPMMQDMMRQMMDEMATAGSDEIAGHGGHMSADAAPLEGAPSTEAYRAANMAMHSAMDIEFSDDADIDFARGMIGHHQGAIDMARIVLEHGEDPDLRQLAEEIIAAQEAEIAFLRDWIAENAE</sequence>
<dbReference type="Pfam" id="PF03713">
    <property type="entry name" value="DUF305"/>
    <property type="match status" value="1"/>
</dbReference>
<accession>A0A0D0NPE6</accession>